<dbReference type="InterPro" id="IPR020449">
    <property type="entry name" value="Tscrpt_reg_AraC-type_HTH"/>
</dbReference>
<dbReference type="Pfam" id="PF12833">
    <property type="entry name" value="HTH_18"/>
    <property type="match status" value="1"/>
</dbReference>
<keyword evidence="6" id="KW-1185">Reference proteome</keyword>
<dbReference type="InterPro" id="IPR050204">
    <property type="entry name" value="AraC_XylS_family_regulators"/>
</dbReference>
<dbReference type="PROSITE" id="PS00041">
    <property type="entry name" value="HTH_ARAC_FAMILY_1"/>
    <property type="match status" value="1"/>
</dbReference>
<proteinExistence type="predicted"/>
<keyword evidence="3" id="KW-0804">Transcription</keyword>
<dbReference type="PANTHER" id="PTHR46796">
    <property type="entry name" value="HTH-TYPE TRANSCRIPTIONAL ACTIVATOR RHAS-RELATED"/>
    <property type="match status" value="1"/>
</dbReference>
<dbReference type="SUPFAM" id="SSF46689">
    <property type="entry name" value="Homeodomain-like"/>
    <property type="match status" value="1"/>
</dbReference>
<dbReference type="OrthoDB" id="644174at2"/>
<evidence type="ECO:0000256" key="1">
    <source>
        <dbReference type="ARBA" id="ARBA00023015"/>
    </source>
</evidence>
<evidence type="ECO:0000313" key="6">
    <source>
        <dbReference type="Proteomes" id="UP000266568"/>
    </source>
</evidence>
<dbReference type="GO" id="GO:0003700">
    <property type="term" value="F:DNA-binding transcription factor activity"/>
    <property type="evidence" value="ECO:0007669"/>
    <property type="project" value="InterPro"/>
</dbReference>
<dbReference type="AlphaFoldDB" id="A0A397NPE4"/>
<dbReference type="PRINTS" id="PR00032">
    <property type="entry name" value="HTHARAC"/>
</dbReference>
<dbReference type="RefSeq" id="WP_119037340.1">
    <property type="nucleotide sequence ID" value="NZ_QXDC01000005.1"/>
</dbReference>
<organism evidence="5 6">
    <name type="scientific">Hephaestia caeni</name>
    <dbReference type="NCBI Taxonomy" id="645617"/>
    <lineage>
        <taxon>Bacteria</taxon>
        <taxon>Pseudomonadati</taxon>
        <taxon>Pseudomonadota</taxon>
        <taxon>Alphaproteobacteria</taxon>
        <taxon>Sphingomonadales</taxon>
        <taxon>Sphingomonadaceae</taxon>
        <taxon>Hephaestia</taxon>
    </lineage>
</organism>
<accession>A0A397NPE4</accession>
<dbReference type="Proteomes" id="UP000266568">
    <property type="component" value="Unassembled WGS sequence"/>
</dbReference>
<comment type="caution">
    <text evidence="5">The sequence shown here is derived from an EMBL/GenBank/DDBJ whole genome shotgun (WGS) entry which is preliminary data.</text>
</comment>
<dbReference type="EMBL" id="QXDC01000005">
    <property type="protein sequence ID" value="RIA36615.1"/>
    <property type="molecule type" value="Genomic_DNA"/>
</dbReference>
<keyword evidence="1" id="KW-0805">Transcription regulation</keyword>
<dbReference type="PANTHER" id="PTHR46796:SF6">
    <property type="entry name" value="ARAC SUBFAMILY"/>
    <property type="match status" value="1"/>
</dbReference>
<sequence length="323" mass="35510">MSRDGGLDWHGARFTRVTTDVAPAGERFDFWHALFPGIELRHTVREHGYGAAALTCAGDDGIAFTDLSCAPTASRFFDGRLDHMQLCLVTEGQFGFTHGSDEREQLGPGPGLYLFDCHRAAQTYSEARYRAFHITLPRALVHRTMGADPIGGDRSLRTLPDTPLGLLLKSQLHALSVYGPAMDAEETAAAMDAMSGLTLAYLNRFNPARADAGDGALDDAMFAAACRYIDARKDRPDLTAATIARAIGCSRAGLYRMFNRRGLAVSDHVRQVRLNHARRLLRETALDIGEVSLRCGYGDLSAFGKAFRRRFGMTPRDWRLSIA</sequence>
<reference evidence="5 6" key="1">
    <citation type="submission" date="2018-08" db="EMBL/GenBank/DDBJ databases">
        <title>Genomic Encyclopedia of Type Strains, Phase IV (KMG-IV): sequencing the most valuable type-strain genomes for metagenomic binning, comparative biology and taxonomic classification.</title>
        <authorList>
            <person name="Goeker M."/>
        </authorList>
    </citation>
    <scope>NUCLEOTIDE SEQUENCE [LARGE SCALE GENOMIC DNA]</scope>
    <source>
        <strain evidence="5 6">DSM 25527</strain>
    </source>
</reference>
<feature type="domain" description="HTH araC/xylS-type" evidence="4">
    <location>
        <begin position="223"/>
        <end position="321"/>
    </location>
</feature>
<evidence type="ECO:0000256" key="2">
    <source>
        <dbReference type="ARBA" id="ARBA00023125"/>
    </source>
</evidence>
<dbReference type="PROSITE" id="PS01124">
    <property type="entry name" value="HTH_ARAC_FAMILY_2"/>
    <property type="match status" value="1"/>
</dbReference>
<gene>
    <name evidence="5" type="ORF">DFR49_3899</name>
</gene>
<evidence type="ECO:0000256" key="3">
    <source>
        <dbReference type="ARBA" id="ARBA00023163"/>
    </source>
</evidence>
<evidence type="ECO:0000313" key="5">
    <source>
        <dbReference type="EMBL" id="RIA36615.1"/>
    </source>
</evidence>
<keyword evidence="2 5" id="KW-0238">DNA-binding</keyword>
<dbReference type="GO" id="GO:0043565">
    <property type="term" value="F:sequence-specific DNA binding"/>
    <property type="evidence" value="ECO:0007669"/>
    <property type="project" value="InterPro"/>
</dbReference>
<name>A0A397NPE4_9SPHN</name>
<protein>
    <submittedName>
        <fullName evidence="5">AraC-like DNA-binding protein</fullName>
    </submittedName>
</protein>
<dbReference type="InterPro" id="IPR009057">
    <property type="entry name" value="Homeodomain-like_sf"/>
</dbReference>
<dbReference type="SMART" id="SM00342">
    <property type="entry name" value="HTH_ARAC"/>
    <property type="match status" value="1"/>
</dbReference>
<dbReference type="InterPro" id="IPR018062">
    <property type="entry name" value="HTH_AraC-typ_CS"/>
</dbReference>
<dbReference type="InterPro" id="IPR018060">
    <property type="entry name" value="HTH_AraC"/>
</dbReference>
<dbReference type="Gene3D" id="1.10.10.60">
    <property type="entry name" value="Homeodomain-like"/>
    <property type="match status" value="1"/>
</dbReference>
<evidence type="ECO:0000259" key="4">
    <source>
        <dbReference type="PROSITE" id="PS01124"/>
    </source>
</evidence>